<dbReference type="InterPro" id="IPR000120">
    <property type="entry name" value="Amidase"/>
</dbReference>
<comment type="caution">
    <text evidence="3">The sequence shown here is derived from an EMBL/GenBank/DDBJ whole genome shotgun (WGS) entry which is preliminary data.</text>
</comment>
<dbReference type="Pfam" id="PF01425">
    <property type="entry name" value="Amidase"/>
    <property type="match status" value="1"/>
</dbReference>
<evidence type="ECO:0000313" key="4">
    <source>
        <dbReference type="Proteomes" id="UP000292120"/>
    </source>
</evidence>
<dbReference type="AlphaFoldDB" id="A0A4Q9GY23"/>
<dbReference type="OrthoDB" id="9811471at2"/>
<dbReference type="Gene3D" id="3.90.1300.10">
    <property type="entry name" value="Amidase signature (AS) domain"/>
    <property type="match status" value="1"/>
</dbReference>
<dbReference type="SUPFAM" id="SSF75304">
    <property type="entry name" value="Amidase signature (AS) enzymes"/>
    <property type="match status" value="1"/>
</dbReference>
<evidence type="ECO:0000256" key="1">
    <source>
        <dbReference type="ARBA" id="ARBA00009199"/>
    </source>
</evidence>
<dbReference type="GO" id="GO:0003824">
    <property type="term" value="F:catalytic activity"/>
    <property type="evidence" value="ECO:0007669"/>
    <property type="project" value="InterPro"/>
</dbReference>
<evidence type="ECO:0000313" key="3">
    <source>
        <dbReference type="EMBL" id="TBO30272.1"/>
    </source>
</evidence>
<name>A0A4Q9GY23_9BURK</name>
<dbReference type="PANTHER" id="PTHR11895:SF7">
    <property type="entry name" value="GLUTAMYL-TRNA(GLN) AMIDOTRANSFERASE SUBUNIT A, MITOCHONDRIAL"/>
    <property type="match status" value="1"/>
</dbReference>
<dbReference type="InterPro" id="IPR036928">
    <property type="entry name" value="AS_sf"/>
</dbReference>
<feature type="domain" description="Amidase" evidence="2">
    <location>
        <begin position="29"/>
        <end position="477"/>
    </location>
</feature>
<evidence type="ECO:0000259" key="2">
    <source>
        <dbReference type="Pfam" id="PF01425"/>
    </source>
</evidence>
<accession>A0A4Q9GY23</accession>
<dbReference type="EMBL" id="SIXI01000004">
    <property type="protein sequence ID" value="TBO30272.1"/>
    <property type="molecule type" value="Genomic_DNA"/>
</dbReference>
<keyword evidence="4" id="KW-1185">Reference proteome</keyword>
<sequence length="501" mass="53731">MTLPADTYAAMDATAMAQSLRQGDFSAAELMAAAFAQIDAHNPRLNAVVAQWRERAMHWARQFSPTGMTLDGRPPFAGVPFLLKDMHQQLAGELHCLGSAAWRGRVAKDSSVITQRWMAAGLLPLGLSNACELGLKPQTESRHWGAVHNPWRRGLSAGGSSGGAAAAVASGMVPMAGGNDVGGSIRIPAAACGVFGFKPGRGRVSWSHEAEEVWRGAAVHHVLTRSVRDSAAMLDAVRMRQARDADAPSCLTAAQRGAKPLRIAFSLAFGPGQVADADCAEAVRATARRLQDMGHLVEEAGPALAWPDWQAQVEQLMCLIAREGVSELVAQGAKRVRSLEPDTRLAAALGAAIPARRAAEAVHDWHRHEKAWRRFNERFDVWLTPVTGRTGLPLGAFSAPDWQVHVARWLLPWIGAERLLSLPSVKARRHSLWCHVPCTPLANWLGLPAMSVPVHTSAQGLPVGVQCMAGEGREAELFGLAADLERAGPWGAPMAHSPCQL</sequence>
<organism evidence="3 4">
    <name type="scientific">Aquabacterium lacunae</name>
    <dbReference type="NCBI Taxonomy" id="2528630"/>
    <lineage>
        <taxon>Bacteria</taxon>
        <taxon>Pseudomonadati</taxon>
        <taxon>Pseudomonadota</taxon>
        <taxon>Betaproteobacteria</taxon>
        <taxon>Burkholderiales</taxon>
        <taxon>Aquabacterium</taxon>
    </lineage>
</organism>
<dbReference type="PROSITE" id="PS00571">
    <property type="entry name" value="AMIDASES"/>
    <property type="match status" value="1"/>
</dbReference>
<dbReference type="Proteomes" id="UP000292120">
    <property type="component" value="Unassembled WGS sequence"/>
</dbReference>
<dbReference type="InterPro" id="IPR023631">
    <property type="entry name" value="Amidase_dom"/>
</dbReference>
<protein>
    <submittedName>
        <fullName evidence="3">Amidase</fullName>
    </submittedName>
</protein>
<reference evidence="3 4" key="1">
    <citation type="submission" date="2019-02" db="EMBL/GenBank/DDBJ databases">
        <title>Aquabacterium sp. strain KMB7.</title>
        <authorList>
            <person name="Chen W.-M."/>
        </authorList>
    </citation>
    <scope>NUCLEOTIDE SEQUENCE [LARGE SCALE GENOMIC DNA]</scope>
    <source>
        <strain evidence="3 4">KMB7</strain>
    </source>
</reference>
<gene>
    <name evidence="3" type="ORF">EYS42_11310</name>
</gene>
<dbReference type="InterPro" id="IPR020556">
    <property type="entry name" value="Amidase_CS"/>
</dbReference>
<proteinExistence type="inferred from homology"/>
<comment type="similarity">
    <text evidence="1">Belongs to the amidase family.</text>
</comment>
<dbReference type="PANTHER" id="PTHR11895">
    <property type="entry name" value="TRANSAMIDASE"/>
    <property type="match status" value="1"/>
</dbReference>